<comment type="similarity">
    <text evidence="1">Belongs to the tpcK family.</text>
</comment>
<dbReference type="RefSeq" id="XP_025396947.1">
    <property type="nucleotide sequence ID" value="XM_025541321.1"/>
</dbReference>
<evidence type="ECO:0000256" key="1">
    <source>
        <dbReference type="ARBA" id="ARBA00005986"/>
    </source>
</evidence>
<gene>
    <name evidence="3" type="ORF">BO70DRAFT_341112</name>
</gene>
<organism evidence="3 4">
    <name type="scientific">Aspergillus heteromorphus CBS 117.55</name>
    <dbReference type="NCBI Taxonomy" id="1448321"/>
    <lineage>
        <taxon>Eukaryota</taxon>
        <taxon>Fungi</taxon>
        <taxon>Dikarya</taxon>
        <taxon>Ascomycota</taxon>
        <taxon>Pezizomycotina</taxon>
        <taxon>Eurotiomycetes</taxon>
        <taxon>Eurotiomycetidae</taxon>
        <taxon>Eurotiales</taxon>
        <taxon>Aspergillaceae</taxon>
        <taxon>Aspergillus</taxon>
        <taxon>Aspergillus subgen. Circumdati</taxon>
    </lineage>
</organism>
<proteinExistence type="inferred from homology"/>
<comment type="caution">
    <text evidence="3">The sequence shown here is derived from an EMBL/GenBank/DDBJ whole genome shotgun (WGS) entry which is preliminary data.</text>
</comment>
<accession>A0A317VQW0</accession>
<reference evidence="3 4" key="1">
    <citation type="submission" date="2016-12" db="EMBL/GenBank/DDBJ databases">
        <title>The genomes of Aspergillus section Nigri reveals drivers in fungal speciation.</title>
        <authorList>
            <consortium name="DOE Joint Genome Institute"/>
            <person name="Vesth T.C."/>
            <person name="Nybo J."/>
            <person name="Theobald S."/>
            <person name="Brandl J."/>
            <person name="Frisvad J.C."/>
            <person name="Nielsen K.F."/>
            <person name="Lyhne E.K."/>
            <person name="Kogle M.E."/>
            <person name="Kuo A."/>
            <person name="Riley R."/>
            <person name="Clum A."/>
            <person name="Nolan M."/>
            <person name="Lipzen A."/>
            <person name="Salamov A."/>
            <person name="Henrissat B."/>
            <person name="Wiebenga A."/>
            <person name="De Vries R.P."/>
            <person name="Grigoriev I.V."/>
            <person name="Mortensen U.H."/>
            <person name="Andersen M.R."/>
            <person name="Baker S.E."/>
        </authorList>
    </citation>
    <scope>NUCLEOTIDE SEQUENCE [LARGE SCALE GENOMIC DNA]</scope>
    <source>
        <strain evidence="3 4">CBS 117.55</strain>
    </source>
</reference>
<evidence type="ECO:0000313" key="4">
    <source>
        <dbReference type="Proteomes" id="UP000247233"/>
    </source>
</evidence>
<feature type="domain" description="EthD" evidence="2">
    <location>
        <begin position="13"/>
        <end position="124"/>
    </location>
</feature>
<dbReference type="InterPro" id="IPR011008">
    <property type="entry name" value="Dimeric_a/b-barrel"/>
</dbReference>
<dbReference type="GO" id="GO:0016491">
    <property type="term" value="F:oxidoreductase activity"/>
    <property type="evidence" value="ECO:0007669"/>
    <property type="project" value="InterPro"/>
</dbReference>
<dbReference type="STRING" id="1448321.A0A317VQW0"/>
<dbReference type="InterPro" id="IPR009799">
    <property type="entry name" value="EthD_dom"/>
</dbReference>
<keyword evidence="4" id="KW-1185">Reference proteome</keyword>
<name>A0A317VQW0_9EURO</name>
<dbReference type="Pfam" id="PF07110">
    <property type="entry name" value="EthD"/>
    <property type="match status" value="1"/>
</dbReference>
<dbReference type="Proteomes" id="UP000247233">
    <property type="component" value="Unassembled WGS sequence"/>
</dbReference>
<dbReference type="GeneID" id="37063558"/>
<evidence type="ECO:0000259" key="2">
    <source>
        <dbReference type="Pfam" id="PF07110"/>
    </source>
</evidence>
<dbReference type="SUPFAM" id="SSF54909">
    <property type="entry name" value="Dimeric alpha+beta barrel"/>
    <property type="match status" value="1"/>
</dbReference>
<dbReference type="Gene3D" id="3.30.70.100">
    <property type="match status" value="1"/>
</dbReference>
<dbReference type="AlphaFoldDB" id="A0A317VQW0"/>
<dbReference type="EMBL" id="MSFL01000023">
    <property type="protein sequence ID" value="PWY74300.1"/>
    <property type="molecule type" value="Genomic_DNA"/>
</dbReference>
<dbReference type="OrthoDB" id="2519291at2759"/>
<sequence>MPFKLLLFVSRLPHISPEAFKSQYEEHITLVKRLAGDTFPLLHKRTYLARTTVDIPPEGATSRNANTPATVLMGQQSDYDYDVIAEITFADQEGFAAFRQKVSAPDAPEAAAELHAHEAKFMDAEKFGIVVVGDVLETKR</sequence>
<evidence type="ECO:0000313" key="3">
    <source>
        <dbReference type="EMBL" id="PWY74300.1"/>
    </source>
</evidence>
<protein>
    <recommendedName>
        <fullName evidence="2">EthD domain-containing protein</fullName>
    </recommendedName>
</protein>
<dbReference type="VEuPathDB" id="FungiDB:BO70DRAFT_341112"/>